<dbReference type="EMBL" id="JBHSDC010000003">
    <property type="protein sequence ID" value="MFC4230990.1"/>
    <property type="molecule type" value="Genomic_DNA"/>
</dbReference>
<keyword evidence="1" id="KW-0732">Signal</keyword>
<evidence type="ECO:0000313" key="3">
    <source>
        <dbReference type="EMBL" id="MFC4230990.1"/>
    </source>
</evidence>
<gene>
    <name evidence="3" type="ORF">ACFOW1_03750</name>
</gene>
<organism evidence="3 4">
    <name type="scientific">Parasediminibacterium paludis</name>
    <dbReference type="NCBI Taxonomy" id="908966"/>
    <lineage>
        <taxon>Bacteria</taxon>
        <taxon>Pseudomonadati</taxon>
        <taxon>Bacteroidota</taxon>
        <taxon>Chitinophagia</taxon>
        <taxon>Chitinophagales</taxon>
        <taxon>Chitinophagaceae</taxon>
        <taxon>Parasediminibacterium</taxon>
    </lineage>
</organism>
<protein>
    <submittedName>
        <fullName evidence="3">Head GIN domain-containing protein</fullName>
    </submittedName>
</protein>
<name>A0ABV8PUR7_9BACT</name>
<evidence type="ECO:0000313" key="4">
    <source>
        <dbReference type="Proteomes" id="UP001595906"/>
    </source>
</evidence>
<evidence type="ECO:0000256" key="1">
    <source>
        <dbReference type="SAM" id="SignalP"/>
    </source>
</evidence>
<comment type="caution">
    <text evidence="3">The sequence shown here is derived from an EMBL/GenBank/DDBJ whole genome shotgun (WGS) entry which is preliminary data.</text>
</comment>
<sequence>MKYLFVTFAITLASFATQAQQTKNLVFDANAEPRTVGSFTAVEVSGAIDVYLSQGNDEGVAISASSDEAKNRIKTEVSNGVLHIYSDNKGGSWKNWGNTKSKAYVSFKDLQHVEATGACNVIVVDIIKVATLKLDFSGASDFKGAVAVGALTIGVSGASNMRISGKADKSYIEASGASNVKGYDLKVDNCRAEASGAANIRVTAIKDFKAEASGAATIYYKGEANISNVSTSGGASIKKQAD</sequence>
<feature type="chain" id="PRO_5047342389" evidence="1">
    <location>
        <begin position="20"/>
        <end position="242"/>
    </location>
</feature>
<dbReference type="RefSeq" id="WP_379012377.1">
    <property type="nucleotide sequence ID" value="NZ_JBHSDC010000003.1"/>
</dbReference>
<keyword evidence="4" id="KW-1185">Reference proteome</keyword>
<feature type="domain" description="Putative auto-transporter adhesin head GIN" evidence="2">
    <location>
        <begin position="39"/>
        <end position="224"/>
    </location>
</feature>
<accession>A0ABV8PUR7</accession>
<dbReference type="InterPro" id="IPR021255">
    <property type="entry name" value="DUF2807"/>
</dbReference>
<dbReference type="Pfam" id="PF10988">
    <property type="entry name" value="DUF2807"/>
    <property type="match status" value="1"/>
</dbReference>
<reference evidence="4" key="1">
    <citation type="journal article" date="2019" name="Int. J. Syst. Evol. Microbiol.">
        <title>The Global Catalogue of Microorganisms (GCM) 10K type strain sequencing project: providing services to taxonomists for standard genome sequencing and annotation.</title>
        <authorList>
            <consortium name="The Broad Institute Genomics Platform"/>
            <consortium name="The Broad Institute Genome Sequencing Center for Infectious Disease"/>
            <person name="Wu L."/>
            <person name="Ma J."/>
        </authorList>
    </citation>
    <scope>NUCLEOTIDE SEQUENCE [LARGE SCALE GENOMIC DNA]</scope>
    <source>
        <strain evidence="4">CECT 8010</strain>
    </source>
</reference>
<evidence type="ECO:0000259" key="2">
    <source>
        <dbReference type="Pfam" id="PF10988"/>
    </source>
</evidence>
<proteinExistence type="predicted"/>
<dbReference type="Proteomes" id="UP001595906">
    <property type="component" value="Unassembled WGS sequence"/>
</dbReference>
<dbReference type="Gene3D" id="2.160.20.120">
    <property type="match status" value="1"/>
</dbReference>
<feature type="signal peptide" evidence="1">
    <location>
        <begin position="1"/>
        <end position="19"/>
    </location>
</feature>